<dbReference type="GO" id="GO:0051645">
    <property type="term" value="P:Golgi localization"/>
    <property type="evidence" value="ECO:0007669"/>
    <property type="project" value="TreeGrafter"/>
</dbReference>
<name>A0A137NX43_CONC2</name>
<feature type="compositionally biased region" description="Gly residues" evidence="12">
    <location>
        <begin position="178"/>
        <end position="189"/>
    </location>
</feature>
<dbReference type="OMA" id="VQFRTHP"/>
<keyword evidence="3 10" id="KW-0813">Transport</keyword>
<dbReference type="InterPro" id="IPR027059">
    <property type="entry name" value="Coatomer_dsu"/>
</dbReference>
<dbReference type="SUPFAM" id="SSF64356">
    <property type="entry name" value="SNARE-like"/>
    <property type="match status" value="1"/>
</dbReference>
<accession>A0A137NX43</accession>
<sequence>MVVLAASLCTASGKVLISRQFVNVPKTRIEGLLSAFPKLTDVGSQHTTIETENIRYVYQPMDHLFLILITNRQSNILQDLDTLRLLGRAVTEICHSTDEVRVLENSFELLSAFDEVIQFGYRDSVTLSQIKTIIEMESHEERIQDIIAKNKEKEAKDRMKEKVREFEEARKRAARAGGPSGSGGIGSGYRSGFASIPTQEPNYPRSSEPSYDKPKPKVPTNALGSGSGMKLGSKKKTTDFMDSLMEETGIVETTSPTLDQKVEELPEEEQEGVHLQFRENLSCQVSRDGGVEALDLKGELTLKVNNGDQSKIKVPLSFDSGFGYQFKTHPNIDKQKFNEENVLQLKDLSRSFPVGTGLGVLKWRVNSKNEKLVPFSVNCWPNVVDDHCEVNLEVELENKALELNNIIIEIPIPHNSEPVINEIDGNHEVDHDHSVLVWEIPSLTSENPTANLDFKAQTDDSDTFFPIQVGLECSQPYSGINITEVLDAQSQESYQYSTHSALTLEEFSII</sequence>
<dbReference type="PANTHER" id="PTHR10121:SF0">
    <property type="entry name" value="COATOMER SUBUNIT DELTA"/>
    <property type="match status" value="1"/>
</dbReference>
<dbReference type="GO" id="GO:0015031">
    <property type="term" value="P:protein transport"/>
    <property type="evidence" value="ECO:0007669"/>
    <property type="project" value="UniProtKB-KW"/>
</dbReference>
<evidence type="ECO:0000256" key="8">
    <source>
        <dbReference type="ARBA" id="ARBA00023136"/>
    </source>
</evidence>
<keyword evidence="4 10" id="KW-0963">Cytoplasm</keyword>
<dbReference type="GO" id="GO:0000139">
    <property type="term" value="C:Golgi membrane"/>
    <property type="evidence" value="ECO:0007669"/>
    <property type="project" value="UniProtKB-SubCell"/>
</dbReference>
<dbReference type="Gene3D" id="2.60.40.1170">
    <property type="entry name" value="Mu homology domain, subdomain B"/>
    <property type="match status" value="2"/>
</dbReference>
<dbReference type="AlphaFoldDB" id="A0A137NX43"/>
<keyword evidence="6 10" id="KW-0653">Protein transport</keyword>
<evidence type="ECO:0000256" key="5">
    <source>
        <dbReference type="ARBA" id="ARBA00022892"/>
    </source>
</evidence>
<dbReference type="InterPro" id="IPR011012">
    <property type="entry name" value="Longin-like_dom_sf"/>
</dbReference>
<dbReference type="GO" id="GO:0030126">
    <property type="term" value="C:COPI vesicle coat"/>
    <property type="evidence" value="ECO:0007669"/>
    <property type="project" value="UniProtKB-UniRule"/>
</dbReference>
<dbReference type="InterPro" id="IPR036168">
    <property type="entry name" value="AP2_Mu_C_sf"/>
</dbReference>
<evidence type="ECO:0000256" key="2">
    <source>
        <dbReference type="ARBA" id="ARBA00011775"/>
    </source>
</evidence>
<dbReference type="Pfam" id="PF00928">
    <property type="entry name" value="Adap_comp_sub"/>
    <property type="match status" value="1"/>
</dbReference>
<evidence type="ECO:0000256" key="7">
    <source>
        <dbReference type="ARBA" id="ARBA00023034"/>
    </source>
</evidence>
<dbReference type="PROSITE" id="PS51072">
    <property type="entry name" value="MHD"/>
    <property type="match status" value="1"/>
</dbReference>
<keyword evidence="9 10" id="KW-0968">Cytoplasmic vesicle</keyword>
<evidence type="ECO:0000313" key="15">
    <source>
        <dbReference type="Proteomes" id="UP000070444"/>
    </source>
</evidence>
<feature type="domain" description="MHD" evidence="13">
    <location>
        <begin position="270"/>
        <end position="510"/>
    </location>
</feature>
<evidence type="ECO:0000256" key="11">
    <source>
        <dbReference type="RuleBase" id="RU366052"/>
    </source>
</evidence>
<evidence type="ECO:0000256" key="6">
    <source>
        <dbReference type="ARBA" id="ARBA00022927"/>
    </source>
</evidence>
<dbReference type="GO" id="GO:0006888">
    <property type="term" value="P:endoplasmic reticulum to Golgi vesicle-mediated transport"/>
    <property type="evidence" value="ECO:0007669"/>
    <property type="project" value="TreeGrafter"/>
</dbReference>
<protein>
    <recommendedName>
        <fullName evidence="10">Coatomer subunit delta</fullName>
    </recommendedName>
</protein>
<organism evidence="14 15">
    <name type="scientific">Conidiobolus coronatus (strain ATCC 28846 / CBS 209.66 / NRRL 28638)</name>
    <name type="common">Delacroixia coronata</name>
    <dbReference type="NCBI Taxonomy" id="796925"/>
    <lineage>
        <taxon>Eukaryota</taxon>
        <taxon>Fungi</taxon>
        <taxon>Fungi incertae sedis</taxon>
        <taxon>Zoopagomycota</taxon>
        <taxon>Entomophthoromycotina</taxon>
        <taxon>Entomophthoromycetes</taxon>
        <taxon>Entomophthorales</taxon>
        <taxon>Ancylistaceae</taxon>
        <taxon>Conidiobolus</taxon>
    </lineage>
</organism>
<comment type="subcellular location">
    <subcellularLocation>
        <location evidence="10 11">Cytoplasm</location>
    </subcellularLocation>
    <subcellularLocation>
        <location evidence="10 11">Cytoplasmic vesicle</location>
        <location evidence="10 11">COPI-coated vesicle membrane</location>
        <topology evidence="10 11">Peripheral membrane protein</topology>
        <orientation evidence="10 11">Cytoplasmic side</orientation>
    </subcellularLocation>
    <subcellularLocation>
        <location evidence="10 11">Golgi apparatus membrane</location>
        <topology evidence="10 11">Peripheral membrane protein</topology>
        <orientation evidence="10 11">Cytoplasmic side</orientation>
    </subcellularLocation>
</comment>
<dbReference type="FunFam" id="3.30.450.60:FF:000003">
    <property type="entry name" value="Coatomer subunit delta"/>
    <property type="match status" value="1"/>
</dbReference>
<evidence type="ECO:0000313" key="14">
    <source>
        <dbReference type="EMBL" id="KXN67214.1"/>
    </source>
</evidence>
<reference evidence="14 15" key="1">
    <citation type="journal article" date="2015" name="Genome Biol. Evol.">
        <title>Phylogenomic analyses indicate that early fungi evolved digesting cell walls of algal ancestors of land plants.</title>
        <authorList>
            <person name="Chang Y."/>
            <person name="Wang S."/>
            <person name="Sekimoto S."/>
            <person name="Aerts A.L."/>
            <person name="Choi C."/>
            <person name="Clum A."/>
            <person name="LaButti K.M."/>
            <person name="Lindquist E.A."/>
            <person name="Yee Ngan C."/>
            <person name="Ohm R.A."/>
            <person name="Salamov A.A."/>
            <person name="Grigoriev I.V."/>
            <person name="Spatafora J.W."/>
            <person name="Berbee M.L."/>
        </authorList>
    </citation>
    <scope>NUCLEOTIDE SEQUENCE [LARGE SCALE GENOMIC DNA]</scope>
    <source>
        <strain evidence="14 15">NRRL 28638</strain>
    </source>
</reference>
<dbReference type="OrthoDB" id="10266042at2759"/>
<evidence type="ECO:0000256" key="4">
    <source>
        <dbReference type="ARBA" id="ARBA00022490"/>
    </source>
</evidence>
<comment type="subunit">
    <text evidence="2 10">Oligomeric complex that consists of at least the alpha, beta, beta', gamma, delta, epsilon and zeta subunits.</text>
</comment>
<comment type="similarity">
    <text evidence="1 10">Belongs to the adaptor complexes medium subunit family. Delta-COP subfamily.</text>
</comment>
<evidence type="ECO:0000256" key="9">
    <source>
        <dbReference type="ARBA" id="ARBA00023329"/>
    </source>
</evidence>
<evidence type="ECO:0000256" key="12">
    <source>
        <dbReference type="SAM" id="MobiDB-lite"/>
    </source>
</evidence>
<dbReference type="Gene3D" id="3.30.450.60">
    <property type="match status" value="1"/>
</dbReference>
<feature type="compositionally biased region" description="Polar residues" evidence="12">
    <location>
        <begin position="196"/>
        <end position="209"/>
    </location>
</feature>
<evidence type="ECO:0000259" key="13">
    <source>
        <dbReference type="PROSITE" id="PS51072"/>
    </source>
</evidence>
<keyword evidence="5 10" id="KW-0931">ER-Golgi transport</keyword>
<dbReference type="InterPro" id="IPR028565">
    <property type="entry name" value="MHD"/>
</dbReference>
<evidence type="ECO:0000256" key="10">
    <source>
        <dbReference type="RuleBase" id="RU364018"/>
    </source>
</evidence>
<evidence type="ECO:0000256" key="3">
    <source>
        <dbReference type="ARBA" id="ARBA00022448"/>
    </source>
</evidence>
<dbReference type="SUPFAM" id="SSF49447">
    <property type="entry name" value="Second domain of Mu2 adaptin subunit (ap50) of ap2 adaptor"/>
    <property type="match status" value="1"/>
</dbReference>
<gene>
    <name evidence="14" type="ORF">CONCODRAFT_52596</name>
</gene>
<dbReference type="Proteomes" id="UP000070444">
    <property type="component" value="Unassembled WGS sequence"/>
</dbReference>
<keyword evidence="8 10" id="KW-0472">Membrane</keyword>
<dbReference type="EMBL" id="KQ964651">
    <property type="protein sequence ID" value="KXN67214.1"/>
    <property type="molecule type" value="Genomic_DNA"/>
</dbReference>
<dbReference type="GO" id="GO:0006890">
    <property type="term" value="P:retrograde vesicle-mediated transport, Golgi to endoplasmic reticulum"/>
    <property type="evidence" value="ECO:0007669"/>
    <property type="project" value="UniProtKB-UniRule"/>
</dbReference>
<comment type="function">
    <text evidence="10">The coatomer is a cytosolic protein complex that binds to dilysine motifs and reversibly associates with Golgi non-clathrin-coated vesicles, which further mediate biosynthetic protein transport from the ER, via the Golgi up to the trans Golgi network. Coatomer complex is required for budding from Golgi membranes, and is essential for the retrograde Golgi-to-ER transport of dilysine-tagged proteins.</text>
</comment>
<dbReference type="CDD" id="cd14830">
    <property type="entry name" value="Delta_COP_N"/>
    <property type="match status" value="1"/>
</dbReference>
<evidence type="ECO:0000256" key="1">
    <source>
        <dbReference type="ARBA" id="ARBA00010516"/>
    </source>
</evidence>
<proteinExistence type="inferred from homology"/>
<dbReference type="STRING" id="796925.A0A137NX43"/>
<feature type="region of interest" description="Disordered" evidence="12">
    <location>
        <begin position="165"/>
        <end position="234"/>
    </location>
</feature>
<keyword evidence="7 10" id="KW-0333">Golgi apparatus</keyword>
<keyword evidence="15" id="KW-1185">Reference proteome</keyword>
<dbReference type="CDD" id="cd09254">
    <property type="entry name" value="AP_delta-COPI_MHD"/>
    <property type="match status" value="1"/>
</dbReference>
<dbReference type="PANTHER" id="PTHR10121">
    <property type="entry name" value="COATOMER SUBUNIT DELTA"/>
    <property type="match status" value="1"/>
</dbReference>